<evidence type="ECO:0000313" key="2">
    <source>
        <dbReference type="EMBL" id="OUJ73436.1"/>
    </source>
</evidence>
<dbReference type="Proteomes" id="UP000194873">
    <property type="component" value="Unassembled WGS sequence"/>
</dbReference>
<dbReference type="EMBL" id="MTSE01000006">
    <property type="protein sequence ID" value="OUJ73436.1"/>
    <property type="molecule type" value="Genomic_DNA"/>
</dbReference>
<feature type="region of interest" description="Disordered" evidence="1">
    <location>
        <begin position="1"/>
        <end position="24"/>
    </location>
</feature>
<keyword evidence="3" id="KW-1185">Reference proteome</keyword>
<dbReference type="RefSeq" id="WP_086594627.1">
    <property type="nucleotide sequence ID" value="NZ_MTSE01000006.1"/>
</dbReference>
<accession>A0A243WEX3</accession>
<comment type="caution">
    <text evidence="2">The sequence shown here is derived from an EMBL/GenBank/DDBJ whole genome shotgun (WGS) entry which is preliminary data.</text>
</comment>
<organism evidence="2 3">
    <name type="scientific">Hymenobacter crusticola</name>
    <dbReference type="NCBI Taxonomy" id="1770526"/>
    <lineage>
        <taxon>Bacteria</taxon>
        <taxon>Pseudomonadati</taxon>
        <taxon>Bacteroidota</taxon>
        <taxon>Cytophagia</taxon>
        <taxon>Cytophagales</taxon>
        <taxon>Hymenobacteraceae</taxon>
        <taxon>Hymenobacter</taxon>
    </lineage>
</organism>
<proteinExistence type="predicted"/>
<reference evidence="2 3" key="1">
    <citation type="submission" date="2017-01" db="EMBL/GenBank/DDBJ databases">
        <title>A new Hymenobacter.</title>
        <authorList>
            <person name="Liang Y."/>
            <person name="Feng F."/>
        </authorList>
    </citation>
    <scope>NUCLEOTIDE SEQUENCE [LARGE SCALE GENOMIC DNA]</scope>
    <source>
        <strain evidence="2">MIMBbqt21</strain>
    </source>
</reference>
<sequence>MSDSTKRARVRKPAESPTPPQSPAEHLAALQAREMGKTIMYQVDAWGHVETRFVRSQNVAAWQAKGFVVR</sequence>
<dbReference type="OrthoDB" id="885592at2"/>
<protein>
    <submittedName>
        <fullName evidence="2">Uncharacterized protein</fullName>
    </submittedName>
</protein>
<dbReference type="AlphaFoldDB" id="A0A243WEX3"/>
<gene>
    <name evidence="2" type="ORF">BXP70_13565</name>
</gene>
<name>A0A243WEX3_9BACT</name>
<evidence type="ECO:0000313" key="3">
    <source>
        <dbReference type="Proteomes" id="UP000194873"/>
    </source>
</evidence>
<evidence type="ECO:0000256" key="1">
    <source>
        <dbReference type="SAM" id="MobiDB-lite"/>
    </source>
</evidence>